<feature type="transmembrane region" description="Helical" evidence="9">
    <location>
        <begin position="127"/>
        <end position="146"/>
    </location>
</feature>
<dbReference type="EMBL" id="GG666548">
    <property type="protein sequence ID" value="EEN57003.1"/>
    <property type="molecule type" value="Genomic_DNA"/>
</dbReference>
<evidence type="ECO:0000256" key="8">
    <source>
        <dbReference type="ARBA" id="ARBA00023136"/>
    </source>
</evidence>
<dbReference type="AlphaFoldDB" id="C3YS98"/>
<evidence type="ECO:0000256" key="7">
    <source>
        <dbReference type="ARBA" id="ARBA00022989"/>
    </source>
</evidence>
<keyword evidence="7 9" id="KW-1133">Transmembrane helix</keyword>
<comment type="similarity">
    <text evidence="2">Belongs to the amino acid-polyamine-organocation (APC) superfamily. L-type amino acid transporter (LAT) (TC 2.A.3.8) family.</text>
</comment>
<keyword evidence="6" id="KW-0029">Amino-acid transport</keyword>
<sequence>GVRMKRQLTLTNGVAVTVSVIVGSGIFLSPKGVLRGTGSVGLSLVVWALSGVLTTLGSLCYVELGTTIPKSGGAYTYLYEIFGPWVGFMRMWQRLFITGPAATAVLAMTFANYALYPFFAPCPVPYLAVRLLAAACLGLMTFLNCYSVRMTAQMNNVLTCLKVGALGIIIVFGGIQLARGHTGNLEPSKAFEGTTSSIGDAAVSFYSALWAYDGCCQLCNGCQSTTLEYINYGLNLILTTMISMPLVTIVYLLTNIAYFAAMTPAELLASDAVAVTFANRLLGVMSWIIPTAVAVSTFASLLIGHMAFIRSYVVAGRDGIMPRILSMIQVDRLTPAPAVILPALLAFFMLIPEDVYKLLTLLGFAGWLTYAMVGIGLLWWRYKKPNLPRPIKMNLAIPVIFVCMCLFMAVFAFVSAPVECGIGVVILFSAIPVYAVFVHWENKPSWFISFEGQN</sequence>
<evidence type="ECO:0000256" key="6">
    <source>
        <dbReference type="ARBA" id="ARBA00022970"/>
    </source>
</evidence>
<accession>C3YS98</accession>
<dbReference type="InterPro" id="IPR050598">
    <property type="entry name" value="AminoAcid_Transporter"/>
</dbReference>
<feature type="transmembrane region" description="Helical" evidence="9">
    <location>
        <begin position="236"/>
        <end position="260"/>
    </location>
</feature>
<name>C3YS98_BRAFL</name>
<gene>
    <name evidence="10" type="ORF">BRAFLDRAFT_232503</name>
</gene>
<evidence type="ECO:0000256" key="9">
    <source>
        <dbReference type="SAM" id="Phobius"/>
    </source>
</evidence>
<dbReference type="InterPro" id="IPR002293">
    <property type="entry name" value="AA/rel_permease1"/>
</dbReference>
<evidence type="ECO:0000256" key="3">
    <source>
        <dbReference type="ARBA" id="ARBA00022448"/>
    </source>
</evidence>
<dbReference type="GO" id="GO:0022857">
    <property type="term" value="F:transmembrane transporter activity"/>
    <property type="evidence" value="ECO:0007669"/>
    <property type="project" value="InterPro"/>
</dbReference>
<feature type="transmembrane region" description="Helical" evidence="9">
    <location>
        <begin position="40"/>
        <end position="62"/>
    </location>
</feature>
<keyword evidence="8 9" id="KW-0472">Membrane</keyword>
<keyword evidence="3" id="KW-0813">Transport</keyword>
<evidence type="ECO:0000313" key="10">
    <source>
        <dbReference type="EMBL" id="EEN57003.1"/>
    </source>
</evidence>
<evidence type="ECO:0000256" key="4">
    <source>
        <dbReference type="ARBA" id="ARBA00022475"/>
    </source>
</evidence>
<proteinExistence type="inferred from homology"/>
<dbReference type="Gene3D" id="1.20.1740.10">
    <property type="entry name" value="Amino acid/polyamine transporter I"/>
    <property type="match status" value="1"/>
</dbReference>
<evidence type="ECO:0000256" key="2">
    <source>
        <dbReference type="ARBA" id="ARBA00007040"/>
    </source>
</evidence>
<dbReference type="GO" id="GO:0005886">
    <property type="term" value="C:plasma membrane"/>
    <property type="evidence" value="ECO:0007669"/>
    <property type="project" value="UniProtKB-SubCell"/>
</dbReference>
<keyword evidence="4" id="KW-1003">Cell membrane</keyword>
<feature type="transmembrane region" description="Helical" evidence="9">
    <location>
        <begin position="295"/>
        <end position="313"/>
    </location>
</feature>
<evidence type="ECO:0000256" key="1">
    <source>
        <dbReference type="ARBA" id="ARBA00004651"/>
    </source>
</evidence>
<feature type="transmembrane region" description="Helical" evidence="9">
    <location>
        <begin position="7"/>
        <end position="28"/>
    </location>
</feature>
<feature type="non-terminal residue" evidence="10">
    <location>
        <position position="1"/>
    </location>
</feature>
<comment type="subcellular location">
    <subcellularLocation>
        <location evidence="1">Cell membrane</location>
        <topology evidence="1">Multi-pass membrane protein</topology>
    </subcellularLocation>
</comment>
<feature type="transmembrane region" description="Helical" evidence="9">
    <location>
        <begin position="422"/>
        <end position="440"/>
    </location>
</feature>
<feature type="transmembrane region" description="Helical" evidence="9">
    <location>
        <begin position="358"/>
        <end position="382"/>
    </location>
</feature>
<feature type="transmembrane region" description="Helical" evidence="9">
    <location>
        <begin position="95"/>
        <end position="115"/>
    </location>
</feature>
<dbReference type="STRING" id="7739.C3YS98"/>
<evidence type="ECO:0008006" key="11">
    <source>
        <dbReference type="Google" id="ProtNLM"/>
    </source>
</evidence>
<dbReference type="PANTHER" id="PTHR11785">
    <property type="entry name" value="AMINO ACID TRANSPORTER"/>
    <property type="match status" value="1"/>
</dbReference>
<feature type="transmembrane region" description="Helical" evidence="9">
    <location>
        <begin position="394"/>
        <end position="416"/>
    </location>
</feature>
<dbReference type="PANTHER" id="PTHR11785:SF528">
    <property type="entry name" value="AMINO ACID TRANSPORTER PROTEIN JHI-21"/>
    <property type="match status" value="1"/>
</dbReference>
<dbReference type="GO" id="GO:0006865">
    <property type="term" value="P:amino acid transport"/>
    <property type="evidence" value="ECO:0007669"/>
    <property type="project" value="UniProtKB-KW"/>
</dbReference>
<evidence type="ECO:0000256" key="5">
    <source>
        <dbReference type="ARBA" id="ARBA00022692"/>
    </source>
</evidence>
<dbReference type="PIRSF" id="PIRSF006060">
    <property type="entry name" value="AA_transporter"/>
    <property type="match status" value="1"/>
</dbReference>
<dbReference type="InParanoid" id="C3YS98"/>
<dbReference type="FunFam" id="1.20.1740.10:FF:000003">
    <property type="entry name" value="Y+L amino acid transporter 1 isoform X1"/>
    <property type="match status" value="1"/>
</dbReference>
<dbReference type="Pfam" id="PF13520">
    <property type="entry name" value="AA_permease_2"/>
    <property type="match status" value="1"/>
</dbReference>
<protein>
    <recommendedName>
        <fullName evidence="11">Amino acid permease/ SLC12A domain-containing protein</fullName>
    </recommendedName>
</protein>
<feature type="transmembrane region" description="Helical" evidence="9">
    <location>
        <begin position="333"/>
        <end position="352"/>
    </location>
</feature>
<dbReference type="eggNOG" id="KOG1287">
    <property type="taxonomic scope" value="Eukaryota"/>
</dbReference>
<organism>
    <name type="scientific">Branchiostoma floridae</name>
    <name type="common">Florida lancelet</name>
    <name type="synonym">Amphioxus</name>
    <dbReference type="NCBI Taxonomy" id="7739"/>
    <lineage>
        <taxon>Eukaryota</taxon>
        <taxon>Metazoa</taxon>
        <taxon>Chordata</taxon>
        <taxon>Cephalochordata</taxon>
        <taxon>Leptocardii</taxon>
        <taxon>Amphioxiformes</taxon>
        <taxon>Branchiostomatidae</taxon>
        <taxon>Branchiostoma</taxon>
    </lineage>
</organism>
<feature type="transmembrane region" description="Helical" evidence="9">
    <location>
        <begin position="158"/>
        <end position="178"/>
    </location>
</feature>
<keyword evidence="5 9" id="KW-0812">Transmembrane</keyword>
<reference evidence="10" key="1">
    <citation type="journal article" date="2008" name="Nature">
        <title>The amphioxus genome and the evolution of the chordate karyotype.</title>
        <authorList>
            <consortium name="US DOE Joint Genome Institute (JGI-PGF)"/>
            <person name="Putnam N.H."/>
            <person name="Butts T."/>
            <person name="Ferrier D.E.K."/>
            <person name="Furlong R.F."/>
            <person name="Hellsten U."/>
            <person name="Kawashima T."/>
            <person name="Robinson-Rechavi M."/>
            <person name="Shoguchi E."/>
            <person name="Terry A."/>
            <person name="Yu J.-K."/>
            <person name="Benito-Gutierrez E.L."/>
            <person name="Dubchak I."/>
            <person name="Garcia-Fernandez J."/>
            <person name="Gibson-Brown J.J."/>
            <person name="Grigoriev I.V."/>
            <person name="Horton A.C."/>
            <person name="de Jong P.J."/>
            <person name="Jurka J."/>
            <person name="Kapitonov V.V."/>
            <person name="Kohara Y."/>
            <person name="Kuroki Y."/>
            <person name="Lindquist E."/>
            <person name="Lucas S."/>
            <person name="Osoegawa K."/>
            <person name="Pennacchio L.A."/>
            <person name="Salamov A.A."/>
            <person name="Satou Y."/>
            <person name="Sauka-Spengler T."/>
            <person name="Schmutz J."/>
            <person name="Shin-I T."/>
            <person name="Toyoda A."/>
            <person name="Bronner-Fraser M."/>
            <person name="Fujiyama A."/>
            <person name="Holland L.Z."/>
            <person name="Holland P.W.H."/>
            <person name="Satoh N."/>
            <person name="Rokhsar D.S."/>
        </authorList>
    </citation>
    <scope>NUCLEOTIDE SEQUENCE [LARGE SCALE GENOMIC DNA]</scope>
    <source>
        <strain evidence="10">S238N-H82</strain>
        <tissue evidence="10">Testes</tissue>
    </source>
</reference>